<evidence type="ECO:0000256" key="3">
    <source>
        <dbReference type="ARBA" id="ARBA00022729"/>
    </source>
</evidence>
<feature type="domain" description="IGFBP N-terminal" evidence="6">
    <location>
        <begin position="23"/>
        <end position="94"/>
    </location>
</feature>
<dbReference type="AlphaFoldDB" id="A0A1W7R945"/>
<evidence type="ECO:0000259" key="6">
    <source>
        <dbReference type="PROSITE" id="PS51323"/>
    </source>
</evidence>
<evidence type="ECO:0000256" key="4">
    <source>
        <dbReference type="ARBA" id="ARBA00023157"/>
    </source>
</evidence>
<dbReference type="PANTHER" id="PTHR14186:SF20">
    <property type="entry name" value="CYSTEINE-RICH MOTOR NEURON 1 PROTEIN-LIKE"/>
    <property type="match status" value="1"/>
</dbReference>
<feature type="chain" id="PRO_5013343528" evidence="5">
    <location>
        <begin position="18"/>
        <end position="95"/>
    </location>
</feature>
<evidence type="ECO:0000256" key="5">
    <source>
        <dbReference type="SAM" id="SignalP"/>
    </source>
</evidence>
<organism evidence="7">
    <name type="scientific">Hadrurus spadix</name>
    <dbReference type="NCBI Taxonomy" id="141984"/>
    <lineage>
        <taxon>Eukaryota</taxon>
        <taxon>Metazoa</taxon>
        <taxon>Ecdysozoa</taxon>
        <taxon>Arthropoda</taxon>
        <taxon>Chelicerata</taxon>
        <taxon>Arachnida</taxon>
        <taxon>Scorpiones</taxon>
        <taxon>Iurida</taxon>
        <taxon>Iuroidea</taxon>
        <taxon>Hadrurus</taxon>
    </lineage>
</organism>
<reference evidence="7" key="1">
    <citation type="submission" date="2016-11" db="EMBL/GenBank/DDBJ databases">
        <title>Venom-gland transcriptomics and venom proteomics of the black-back scorpion (Hadrurus spadix) reveal detectability challenges and an unexplored realm of animal toxin diversity.</title>
        <authorList>
            <person name="Rokyta D.R."/>
            <person name="Ward M.J."/>
        </authorList>
    </citation>
    <scope>NUCLEOTIDE SEQUENCE</scope>
    <source>
        <tissue evidence="7">Venom gland</tissue>
    </source>
</reference>
<dbReference type="InterPro" id="IPR000867">
    <property type="entry name" value="IGFBP-like"/>
</dbReference>
<dbReference type="PANTHER" id="PTHR14186">
    <property type="entry name" value="INSULIN-LIKE GROWTH FACTOR BINDING PROTEIN-RELATED"/>
    <property type="match status" value="1"/>
</dbReference>
<keyword evidence="2" id="KW-0964">Secreted</keyword>
<dbReference type="GO" id="GO:0005576">
    <property type="term" value="C:extracellular region"/>
    <property type="evidence" value="ECO:0007669"/>
    <property type="project" value="UniProtKB-SubCell"/>
</dbReference>
<dbReference type="GO" id="GO:0001558">
    <property type="term" value="P:regulation of cell growth"/>
    <property type="evidence" value="ECO:0007669"/>
    <property type="project" value="InterPro"/>
</dbReference>
<dbReference type="PROSITE" id="PS51323">
    <property type="entry name" value="IGFBP_N_2"/>
    <property type="match status" value="1"/>
</dbReference>
<accession>A0A1W7R945</accession>
<dbReference type="InterPro" id="IPR009030">
    <property type="entry name" value="Growth_fac_rcpt_cys_sf"/>
</dbReference>
<dbReference type="GO" id="GO:0005520">
    <property type="term" value="F:insulin-like growth factor binding"/>
    <property type="evidence" value="ECO:0007669"/>
    <property type="project" value="InterPro"/>
</dbReference>
<evidence type="ECO:0000256" key="1">
    <source>
        <dbReference type="ARBA" id="ARBA00004613"/>
    </source>
</evidence>
<keyword evidence="3 5" id="KW-0732">Signal</keyword>
<protein>
    <submittedName>
        <fullName evidence="7">Venom protein</fullName>
    </submittedName>
</protein>
<dbReference type="GO" id="GO:0009966">
    <property type="term" value="P:regulation of signal transduction"/>
    <property type="evidence" value="ECO:0007669"/>
    <property type="project" value="TreeGrafter"/>
</dbReference>
<name>A0A1W7R945_9SCOR</name>
<dbReference type="InterPro" id="IPR011390">
    <property type="entry name" value="IGFBP_rP_mac25"/>
</dbReference>
<evidence type="ECO:0000313" key="7">
    <source>
        <dbReference type="EMBL" id="JAV47668.1"/>
    </source>
</evidence>
<dbReference type="EMBL" id="GFAH01000721">
    <property type="protein sequence ID" value="JAV47668.1"/>
    <property type="molecule type" value="Transcribed_RNA"/>
</dbReference>
<dbReference type="Gene3D" id="4.10.40.20">
    <property type="match status" value="1"/>
</dbReference>
<sequence length="95" mass="10182">MLYFLAFLTTSIVLCRSGVITDEGLICSCNDVLCQETGNCALGEVKGVCECCNECARVRNEPCGGMYNYAGICGAGLKCEPNDFKQLPGICIPEK</sequence>
<comment type="subcellular location">
    <subcellularLocation>
        <location evidence="1">Secreted</location>
    </subcellularLocation>
</comment>
<dbReference type="SUPFAM" id="SSF57184">
    <property type="entry name" value="Growth factor receptor domain"/>
    <property type="match status" value="1"/>
</dbReference>
<feature type="signal peptide" evidence="5">
    <location>
        <begin position="1"/>
        <end position="17"/>
    </location>
</feature>
<keyword evidence="4" id="KW-1015">Disulfide bond</keyword>
<proteinExistence type="predicted"/>
<evidence type="ECO:0000256" key="2">
    <source>
        <dbReference type="ARBA" id="ARBA00022525"/>
    </source>
</evidence>